<dbReference type="EMBL" id="PENI01000008">
    <property type="protein sequence ID" value="RMB85030.1"/>
    <property type="molecule type" value="Genomic_DNA"/>
</dbReference>
<dbReference type="InterPro" id="IPR008257">
    <property type="entry name" value="Pept_M19"/>
</dbReference>
<dbReference type="Pfam" id="PF00117">
    <property type="entry name" value="GATase"/>
    <property type="match status" value="1"/>
</dbReference>
<dbReference type="PROSITE" id="PS51273">
    <property type="entry name" value="GATASE_TYPE_1"/>
    <property type="match status" value="1"/>
</dbReference>
<dbReference type="RefSeq" id="WP_121890004.1">
    <property type="nucleotide sequence ID" value="NZ_PENI01000008.1"/>
</dbReference>
<dbReference type="AlphaFoldDB" id="A0A3M0IAG1"/>
<dbReference type="Gene3D" id="3.40.50.880">
    <property type="match status" value="1"/>
</dbReference>
<dbReference type="CDD" id="cd01741">
    <property type="entry name" value="GATase1_1"/>
    <property type="match status" value="1"/>
</dbReference>
<comment type="caution">
    <text evidence="2">The sequence shown here is derived from an EMBL/GenBank/DDBJ whole genome shotgun (WGS) entry which is preliminary data.</text>
</comment>
<gene>
    <name evidence="2" type="ORF">CTZ28_15545</name>
</gene>
<sequence>MRPAPAPRVLVVRNAERSGPGRLLPWLTEEGLTVVETEGSAAPDTPDGYDAVILLGGGFLPDDDARHPWLPRERRLARRAVDSGTPLLGICLGAQLLAAAHGGTVDGDHGTPERGSCPVARRPEALDDRLLHNLPDLFHAIQNHRDQITALPPEAVHLAHSPLCPVQAFRLGERAWGVQFHPEAGADRLTQWDEAALADEGSDLRELRARAEQTEPESARAARQLVANFAAVVHEHAAAPPVVLDGHNDLPWAYRVRRNSSVADFAGPAPEFHTDLPRLRTGRVGGQFWAVYVDCEDPDPVRSTLQQIDLVHRLVARHPQDLRLVRDAAQARQAAADGRIASLLGAEGGHCIGDDLAVLRSFARLGVRYLTLTHNDNTPWADSATDRPRNNGLSDRGRDIVREMQRLGMLVDLSHVSVATMHDTLDIAGAPVIFSHSSCAAVNPHPRNVPDDVLARTAAGGGVIMLTFVPSFVSADHWAWTRLPQEERDRIAPPTVTIAQVADHIEHAREAAGIAHIGLGGDYDGTPALPPGLADVSRYPALFDELTTRGWSPAELRALASGNILRVLADTDDAFAAQR</sequence>
<dbReference type="PANTHER" id="PTHR10443:SF12">
    <property type="entry name" value="DIPEPTIDASE"/>
    <property type="match status" value="1"/>
</dbReference>
<dbReference type="Pfam" id="PF01244">
    <property type="entry name" value="Peptidase_M19"/>
    <property type="match status" value="1"/>
</dbReference>
<dbReference type="GO" id="GO:0070573">
    <property type="term" value="F:metallodipeptidase activity"/>
    <property type="evidence" value="ECO:0007669"/>
    <property type="project" value="InterPro"/>
</dbReference>
<accession>A0A3M0IAG1</accession>
<evidence type="ECO:0000313" key="3">
    <source>
        <dbReference type="Proteomes" id="UP000270471"/>
    </source>
</evidence>
<dbReference type="InterPro" id="IPR029062">
    <property type="entry name" value="Class_I_gatase-like"/>
</dbReference>
<protein>
    <recommendedName>
        <fullName evidence="1">Glutamine amidotransferase domain-containing protein</fullName>
    </recommendedName>
</protein>
<dbReference type="Gene3D" id="3.20.20.140">
    <property type="entry name" value="Metal-dependent hydrolases"/>
    <property type="match status" value="1"/>
</dbReference>
<dbReference type="Proteomes" id="UP000270471">
    <property type="component" value="Unassembled WGS sequence"/>
</dbReference>
<dbReference type="PROSITE" id="PS51365">
    <property type="entry name" value="RENAL_DIPEPTIDASE_2"/>
    <property type="match status" value="1"/>
</dbReference>
<dbReference type="InterPro" id="IPR032466">
    <property type="entry name" value="Metal_Hydrolase"/>
</dbReference>
<evidence type="ECO:0000259" key="1">
    <source>
        <dbReference type="Pfam" id="PF00117"/>
    </source>
</evidence>
<dbReference type="SUPFAM" id="SSF51556">
    <property type="entry name" value="Metallo-dependent hydrolases"/>
    <property type="match status" value="1"/>
</dbReference>
<dbReference type="InterPro" id="IPR044992">
    <property type="entry name" value="ChyE-like"/>
</dbReference>
<organism evidence="2 3">
    <name type="scientific">Streptomyces shenzhenensis</name>
    <dbReference type="NCBI Taxonomy" id="943815"/>
    <lineage>
        <taxon>Bacteria</taxon>
        <taxon>Bacillati</taxon>
        <taxon>Actinomycetota</taxon>
        <taxon>Actinomycetes</taxon>
        <taxon>Kitasatosporales</taxon>
        <taxon>Streptomycetaceae</taxon>
        <taxon>Streptomyces</taxon>
    </lineage>
</organism>
<feature type="domain" description="Glutamine amidotransferase" evidence="1">
    <location>
        <begin position="46"/>
        <end position="185"/>
    </location>
</feature>
<evidence type="ECO:0000313" key="2">
    <source>
        <dbReference type="EMBL" id="RMB85030.1"/>
    </source>
</evidence>
<proteinExistence type="predicted"/>
<dbReference type="SUPFAM" id="SSF52317">
    <property type="entry name" value="Class I glutamine amidotransferase-like"/>
    <property type="match status" value="1"/>
</dbReference>
<dbReference type="CDD" id="cd01301">
    <property type="entry name" value="rDP_like"/>
    <property type="match status" value="1"/>
</dbReference>
<dbReference type="PANTHER" id="PTHR10443">
    <property type="entry name" value="MICROSOMAL DIPEPTIDASE"/>
    <property type="match status" value="1"/>
</dbReference>
<name>A0A3M0IAG1_9ACTN</name>
<keyword evidence="3" id="KW-1185">Reference proteome</keyword>
<dbReference type="GO" id="GO:0006508">
    <property type="term" value="P:proteolysis"/>
    <property type="evidence" value="ECO:0007669"/>
    <property type="project" value="InterPro"/>
</dbReference>
<dbReference type="InterPro" id="IPR017926">
    <property type="entry name" value="GATASE"/>
</dbReference>
<reference evidence="2 3" key="1">
    <citation type="submission" date="2017-11" db="EMBL/GenBank/DDBJ databases">
        <title>Draft genome of actinobacteria isolated from guarana (Paullinia cupana (Mart.) Ducke.</title>
        <authorList>
            <person name="Siqueira K.A."/>
            <person name="Liotti R.G."/>
            <person name="Mendes T.A.O."/>
            <person name="Soares M.A."/>
        </authorList>
    </citation>
    <scope>NUCLEOTIDE SEQUENCE [LARGE SCALE GENOMIC DNA]</scope>
    <source>
        <strain evidence="2 3">193</strain>
    </source>
</reference>